<evidence type="ECO:0000313" key="2">
    <source>
        <dbReference type="EMBL" id="MFC4034401.1"/>
    </source>
</evidence>
<dbReference type="Pfam" id="PF03621">
    <property type="entry name" value="MbtH"/>
    <property type="match status" value="1"/>
</dbReference>
<evidence type="ECO:0000313" key="3">
    <source>
        <dbReference type="Proteomes" id="UP001595765"/>
    </source>
</evidence>
<dbReference type="InterPro" id="IPR038020">
    <property type="entry name" value="MbtH-like_sf"/>
</dbReference>
<dbReference type="Gene3D" id="3.90.820.10">
    <property type="entry name" value="Structural Genomics, Unknown Function 30-nov-00 1gh9 Mol_id"/>
    <property type="match status" value="1"/>
</dbReference>
<proteinExistence type="predicted"/>
<name>A0ABV8HRR6_9ACTN</name>
<dbReference type="SMART" id="SM00923">
    <property type="entry name" value="MbtH"/>
    <property type="match status" value="1"/>
</dbReference>
<organism evidence="2 3">
    <name type="scientific">Streptomyces polygonati</name>
    <dbReference type="NCBI Taxonomy" id="1617087"/>
    <lineage>
        <taxon>Bacteria</taxon>
        <taxon>Bacillati</taxon>
        <taxon>Actinomycetota</taxon>
        <taxon>Actinomycetes</taxon>
        <taxon>Kitasatosporales</taxon>
        <taxon>Streptomycetaceae</taxon>
        <taxon>Streptomyces</taxon>
    </lineage>
</organism>
<dbReference type="SUPFAM" id="SSF160582">
    <property type="entry name" value="MbtH-like"/>
    <property type="match status" value="1"/>
</dbReference>
<feature type="domain" description="MbtH-like" evidence="1">
    <location>
        <begin position="3"/>
        <end position="53"/>
    </location>
</feature>
<protein>
    <submittedName>
        <fullName evidence="2">MbtH family protein</fullName>
    </submittedName>
</protein>
<dbReference type="Proteomes" id="UP001595765">
    <property type="component" value="Unassembled WGS sequence"/>
</dbReference>
<keyword evidence="3" id="KW-1185">Reference proteome</keyword>
<gene>
    <name evidence="2" type="ORF">ACFO3J_23405</name>
</gene>
<dbReference type="PANTHER" id="PTHR38444">
    <property type="entry name" value="ENTEROBACTIN BIOSYNTHESIS PROTEIN YBDZ"/>
    <property type="match status" value="1"/>
</dbReference>
<comment type="caution">
    <text evidence="2">The sequence shown here is derived from an EMBL/GenBank/DDBJ whole genome shotgun (WGS) entry which is preliminary data.</text>
</comment>
<dbReference type="PANTHER" id="PTHR38444:SF1">
    <property type="entry name" value="ENTEROBACTIN BIOSYNTHESIS PROTEIN YBDZ"/>
    <property type="match status" value="1"/>
</dbReference>
<dbReference type="InterPro" id="IPR037407">
    <property type="entry name" value="MLP_fam"/>
</dbReference>
<reference evidence="3" key="1">
    <citation type="journal article" date="2019" name="Int. J. Syst. Evol. Microbiol.">
        <title>The Global Catalogue of Microorganisms (GCM) 10K type strain sequencing project: providing services to taxonomists for standard genome sequencing and annotation.</title>
        <authorList>
            <consortium name="The Broad Institute Genomics Platform"/>
            <consortium name="The Broad Institute Genome Sequencing Center for Infectious Disease"/>
            <person name="Wu L."/>
            <person name="Ma J."/>
        </authorList>
    </citation>
    <scope>NUCLEOTIDE SEQUENCE [LARGE SCALE GENOMIC DNA]</scope>
    <source>
        <strain evidence="3">CGMCC 4.7237</strain>
    </source>
</reference>
<sequence length="72" mass="7740">MANPFDDETARFLVLVNDERQYSLWPADAAVPAGWHIALAESSHADCVSFVEATWTDMRPASLAAAMDTAGG</sequence>
<accession>A0ABV8HRR6</accession>
<evidence type="ECO:0000259" key="1">
    <source>
        <dbReference type="SMART" id="SM00923"/>
    </source>
</evidence>
<dbReference type="EMBL" id="JBHSBB010000014">
    <property type="protein sequence ID" value="MFC4034401.1"/>
    <property type="molecule type" value="Genomic_DNA"/>
</dbReference>
<dbReference type="RefSeq" id="WP_386432455.1">
    <property type="nucleotide sequence ID" value="NZ_JBHSBB010000014.1"/>
</dbReference>
<dbReference type="InterPro" id="IPR005153">
    <property type="entry name" value="MbtH-like_dom"/>
</dbReference>